<name>A0A1S3M767_SALSA</name>
<sequence length="401" mass="44961">MENFKPAFDILISQVRKTGSFYLTFFAVFLYHVVFDHLKCSCEDGVKPDLTYEQVIFYMVSPALIFFLLTLWMDGEFQRILRITCRCRFIFLGRLLGILFKAASIGLLWVVSVLFDGDWYVCYQRPNHNCRYITDNTTYQTDLEKQINFKRDSMVYGSELVLFLLFGNSILTAVSWRDICSRLCWCIKPYYKALYKENLYEETEILIEKDLKKTAQECVVLYSRELLPPLLNAARRNPTTQGEGGSTITATATQGGGGATIKTTTTQGGGGARSSTTHPEVEDRVITIDNLDFNIISDLYNHIIDQINIEDRTRRNTQPLLTSTTNPPAPSTTTSPTPSTTTNLPAPSTTTSPTPSTTTSPTPSTTTNPPTPQLPQPPAPLLQEDGQTTEMLEMSNLGSNM</sequence>
<dbReference type="GeneID" id="106570855"/>
<gene>
    <name evidence="4" type="primary">LOC106570855</name>
</gene>
<proteinExistence type="predicted"/>
<dbReference type="RefSeq" id="XP_013998900.1">
    <property type="nucleotide sequence ID" value="XM_014143425.2"/>
</dbReference>
<dbReference type="AlphaFoldDB" id="A0A1S3M767"/>
<feature type="compositionally biased region" description="Low complexity" evidence="1">
    <location>
        <begin position="319"/>
        <end position="368"/>
    </location>
</feature>
<feature type="region of interest" description="Disordered" evidence="1">
    <location>
        <begin position="235"/>
        <end position="281"/>
    </location>
</feature>
<evidence type="ECO:0000256" key="2">
    <source>
        <dbReference type="SAM" id="Phobius"/>
    </source>
</evidence>
<protein>
    <submittedName>
        <fullName evidence="4">Uncharacterized protein</fullName>
    </submittedName>
</protein>
<evidence type="ECO:0000313" key="3">
    <source>
        <dbReference type="Proteomes" id="UP001652741"/>
    </source>
</evidence>
<feature type="transmembrane region" description="Helical" evidence="2">
    <location>
        <begin position="154"/>
        <end position="174"/>
    </location>
</feature>
<keyword evidence="3" id="KW-1185">Reference proteome</keyword>
<keyword evidence="2" id="KW-0812">Transmembrane</keyword>
<accession>A0A1S3M767</accession>
<dbReference type="KEGG" id="sasa:106570855"/>
<feature type="transmembrane region" description="Helical" evidence="2">
    <location>
        <begin position="20"/>
        <end position="35"/>
    </location>
</feature>
<organism evidence="3 4">
    <name type="scientific">Salmo salar</name>
    <name type="common">Atlantic salmon</name>
    <dbReference type="NCBI Taxonomy" id="8030"/>
    <lineage>
        <taxon>Eukaryota</taxon>
        <taxon>Metazoa</taxon>
        <taxon>Chordata</taxon>
        <taxon>Craniata</taxon>
        <taxon>Vertebrata</taxon>
        <taxon>Euteleostomi</taxon>
        <taxon>Actinopterygii</taxon>
        <taxon>Neopterygii</taxon>
        <taxon>Teleostei</taxon>
        <taxon>Protacanthopterygii</taxon>
        <taxon>Salmoniformes</taxon>
        <taxon>Salmonidae</taxon>
        <taxon>Salmoninae</taxon>
        <taxon>Salmo</taxon>
    </lineage>
</organism>
<dbReference type="OrthoDB" id="8813775at2759"/>
<feature type="region of interest" description="Disordered" evidence="1">
    <location>
        <begin position="315"/>
        <end position="388"/>
    </location>
</feature>
<keyword evidence="2" id="KW-0472">Membrane</keyword>
<reference evidence="4" key="1">
    <citation type="submission" date="2025-08" db="UniProtKB">
        <authorList>
            <consortium name="RefSeq"/>
        </authorList>
    </citation>
    <scope>IDENTIFICATION</scope>
</reference>
<keyword evidence="2" id="KW-1133">Transmembrane helix</keyword>
<evidence type="ECO:0000313" key="4">
    <source>
        <dbReference type="RefSeq" id="XP_013998900.1"/>
    </source>
</evidence>
<evidence type="ECO:0000256" key="1">
    <source>
        <dbReference type="SAM" id="MobiDB-lite"/>
    </source>
</evidence>
<dbReference type="Proteomes" id="UP001652741">
    <property type="component" value="Chromosome ssa15"/>
</dbReference>
<feature type="transmembrane region" description="Helical" evidence="2">
    <location>
        <begin position="95"/>
        <end position="115"/>
    </location>
</feature>
<feature type="transmembrane region" description="Helical" evidence="2">
    <location>
        <begin position="55"/>
        <end position="74"/>
    </location>
</feature>
<feature type="compositionally biased region" description="Pro residues" evidence="1">
    <location>
        <begin position="369"/>
        <end position="380"/>
    </location>
</feature>